<dbReference type="PANTHER" id="PTHR21366">
    <property type="entry name" value="GLYOXALASE FAMILY PROTEIN"/>
    <property type="match status" value="1"/>
</dbReference>
<sequence length="126" mass="13794">MIDRLDHLVLTVANLDETKAFYCDVLEMGFEVFGEGRQALTFGRSKINLHIQGKELEPRAYLAKPGTADLCFILSGSLAAIQSRLKAASIPILQGPVSRTGATGPITSIYVRDPDLNLIELATYDR</sequence>
<dbReference type="CDD" id="cd07253">
    <property type="entry name" value="GLOD5"/>
    <property type="match status" value="1"/>
</dbReference>
<dbReference type="PROSITE" id="PS51819">
    <property type="entry name" value="VOC"/>
    <property type="match status" value="1"/>
</dbReference>
<feature type="domain" description="VOC" evidence="1">
    <location>
        <begin position="4"/>
        <end position="124"/>
    </location>
</feature>
<proteinExistence type="predicted"/>
<keyword evidence="3" id="KW-1185">Reference proteome</keyword>
<dbReference type="Proteomes" id="UP001056291">
    <property type="component" value="Chromosome"/>
</dbReference>
<accession>A0ABY4VYQ0</accession>
<evidence type="ECO:0000313" key="2">
    <source>
        <dbReference type="EMBL" id="USG60057.1"/>
    </source>
</evidence>
<name>A0ABY4VYQ0_9PROT</name>
<reference evidence="2" key="1">
    <citation type="submission" date="2022-06" db="EMBL/GenBank/DDBJ databases">
        <title>Sneathiella actinostolidae sp. nov., isolated from a sea anemonein the Western Pacific Ocean.</title>
        <authorList>
            <person name="Wei M.J."/>
        </authorList>
    </citation>
    <scope>NUCLEOTIDE SEQUENCE</scope>
    <source>
        <strain evidence="2">PHK-P5</strain>
    </source>
</reference>
<dbReference type="InterPro" id="IPR050383">
    <property type="entry name" value="GlyoxalaseI/FosfomycinResist"/>
</dbReference>
<evidence type="ECO:0000259" key="1">
    <source>
        <dbReference type="PROSITE" id="PS51819"/>
    </source>
</evidence>
<dbReference type="InterPro" id="IPR004360">
    <property type="entry name" value="Glyas_Fos-R_dOase_dom"/>
</dbReference>
<dbReference type="PANTHER" id="PTHR21366:SF14">
    <property type="entry name" value="GLYOXALASE DOMAIN-CONTAINING PROTEIN 5"/>
    <property type="match status" value="1"/>
</dbReference>
<gene>
    <name evidence="2" type="ORF">NBZ79_12815</name>
</gene>
<dbReference type="EMBL" id="CP098747">
    <property type="protein sequence ID" value="USG60057.1"/>
    <property type="molecule type" value="Genomic_DNA"/>
</dbReference>
<evidence type="ECO:0000313" key="3">
    <source>
        <dbReference type="Proteomes" id="UP001056291"/>
    </source>
</evidence>
<dbReference type="Pfam" id="PF00903">
    <property type="entry name" value="Glyoxalase"/>
    <property type="match status" value="1"/>
</dbReference>
<dbReference type="Gene3D" id="3.10.180.10">
    <property type="entry name" value="2,3-Dihydroxybiphenyl 1,2-Dioxygenase, domain 1"/>
    <property type="match status" value="1"/>
</dbReference>
<protein>
    <submittedName>
        <fullName evidence="2">VOC family protein</fullName>
    </submittedName>
</protein>
<dbReference type="SUPFAM" id="SSF54593">
    <property type="entry name" value="Glyoxalase/Bleomycin resistance protein/Dihydroxybiphenyl dioxygenase"/>
    <property type="match status" value="1"/>
</dbReference>
<dbReference type="RefSeq" id="WP_251932864.1">
    <property type="nucleotide sequence ID" value="NZ_CP098747.1"/>
</dbReference>
<organism evidence="2 3">
    <name type="scientific">Sneathiella marina</name>
    <dbReference type="NCBI Taxonomy" id="2950108"/>
    <lineage>
        <taxon>Bacteria</taxon>
        <taxon>Pseudomonadati</taxon>
        <taxon>Pseudomonadota</taxon>
        <taxon>Alphaproteobacteria</taxon>
        <taxon>Sneathiellales</taxon>
        <taxon>Sneathiellaceae</taxon>
        <taxon>Sneathiella</taxon>
    </lineage>
</organism>
<dbReference type="InterPro" id="IPR029068">
    <property type="entry name" value="Glyas_Bleomycin-R_OHBP_Dase"/>
</dbReference>
<dbReference type="InterPro" id="IPR037523">
    <property type="entry name" value="VOC_core"/>
</dbReference>